<organism evidence="1 2">
    <name type="scientific">Smallanthus sonchifolius</name>
    <dbReference type="NCBI Taxonomy" id="185202"/>
    <lineage>
        <taxon>Eukaryota</taxon>
        <taxon>Viridiplantae</taxon>
        <taxon>Streptophyta</taxon>
        <taxon>Embryophyta</taxon>
        <taxon>Tracheophyta</taxon>
        <taxon>Spermatophyta</taxon>
        <taxon>Magnoliopsida</taxon>
        <taxon>eudicotyledons</taxon>
        <taxon>Gunneridae</taxon>
        <taxon>Pentapetalae</taxon>
        <taxon>asterids</taxon>
        <taxon>campanulids</taxon>
        <taxon>Asterales</taxon>
        <taxon>Asteraceae</taxon>
        <taxon>Asteroideae</taxon>
        <taxon>Heliantheae alliance</taxon>
        <taxon>Millerieae</taxon>
        <taxon>Smallanthus</taxon>
    </lineage>
</organism>
<proteinExistence type="predicted"/>
<sequence>MDRRRSPSFFKILLDASAPHLPLPPDFISRHLENKIPKDPMIRSATGGHSWRLKIKKIGESYCFSDGWDNVVADVKLGFGDFLVFQFDDKSSFEMMVYSPSGCEKEIPPKFGNDSGTTYDDDVVVEEEEEEEEEDEVEVEDEEEDEIEVEDDDDDDEEEEEYVDEKDEGDDDGEDDGDGDGDIDGNDGDPFFMTVISETHRYMLRLPPEFVWLAGIDGEGTLTMRNLDGKEWETKLRLEKSERYCVSVGWIDFLRSNDLCEGDECVFKFIRSEDTLLLARVTKKKRPAKQPQGNPGEVPATEVGKRKREQPQGNSGEVPAAEVVKRKRGQPEGKSDEVPGTEVVKRKRRQRQGKGNSGEVQAAKVVTRGRRQVARGHGGGVEVVKRSRGRPANRRRGKAGRQK</sequence>
<protein>
    <submittedName>
        <fullName evidence="1">Uncharacterized protein</fullName>
    </submittedName>
</protein>
<reference evidence="1 2" key="2">
    <citation type="journal article" date="2022" name="Mol. Ecol. Resour.">
        <title>The genomes of chicory, endive, great burdock and yacon provide insights into Asteraceae paleo-polyploidization history and plant inulin production.</title>
        <authorList>
            <person name="Fan W."/>
            <person name="Wang S."/>
            <person name="Wang H."/>
            <person name="Wang A."/>
            <person name="Jiang F."/>
            <person name="Liu H."/>
            <person name="Zhao H."/>
            <person name="Xu D."/>
            <person name="Zhang Y."/>
        </authorList>
    </citation>
    <scope>NUCLEOTIDE SEQUENCE [LARGE SCALE GENOMIC DNA]</scope>
    <source>
        <strain evidence="2">cv. Yunnan</strain>
        <tissue evidence="1">Leaves</tissue>
    </source>
</reference>
<evidence type="ECO:0000313" key="2">
    <source>
        <dbReference type="Proteomes" id="UP001056120"/>
    </source>
</evidence>
<name>A0ACB9JES4_9ASTR</name>
<dbReference type="Proteomes" id="UP001056120">
    <property type="component" value="Linkage Group LG04"/>
</dbReference>
<reference evidence="2" key="1">
    <citation type="journal article" date="2022" name="Mol. Ecol. Resour.">
        <title>The genomes of chicory, endive, great burdock and yacon provide insights into Asteraceae palaeo-polyploidization history and plant inulin production.</title>
        <authorList>
            <person name="Fan W."/>
            <person name="Wang S."/>
            <person name="Wang H."/>
            <person name="Wang A."/>
            <person name="Jiang F."/>
            <person name="Liu H."/>
            <person name="Zhao H."/>
            <person name="Xu D."/>
            <person name="Zhang Y."/>
        </authorList>
    </citation>
    <scope>NUCLEOTIDE SEQUENCE [LARGE SCALE GENOMIC DNA]</scope>
    <source>
        <strain evidence="2">cv. Yunnan</strain>
    </source>
</reference>
<comment type="caution">
    <text evidence="1">The sequence shown here is derived from an EMBL/GenBank/DDBJ whole genome shotgun (WGS) entry which is preliminary data.</text>
</comment>
<gene>
    <name evidence="1" type="ORF">L1987_11981</name>
</gene>
<dbReference type="EMBL" id="CM042021">
    <property type="protein sequence ID" value="KAI3818178.1"/>
    <property type="molecule type" value="Genomic_DNA"/>
</dbReference>
<evidence type="ECO:0000313" key="1">
    <source>
        <dbReference type="EMBL" id="KAI3818178.1"/>
    </source>
</evidence>
<keyword evidence="2" id="KW-1185">Reference proteome</keyword>
<accession>A0ACB9JES4</accession>